<dbReference type="Proteomes" id="UP000750711">
    <property type="component" value="Unassembled WGS sequence"/>
</dbReference>
<gene>
    <name evidence="2" type="ORF">GP486_005979</name>
</gene>
<organism evidence="2 3">
    <name type="scientific">Trichoglossum hirsutum</name>
    <dbReference type="NCBI Taxonomy" id="265104"/>
    <lineage>
        <taxon>Eukaryota</taxon>
        <taxon>Fungi</taxon>
        <taxon>Dikarya</taxon>
        <taxon>Ascomycota</taxon>
        <taxon>Pezizomycotina</taxon>
        <taxon>Geoglossomycetes</taxon>
        <taxon>Geoglossales</taxon>
        <taxon>Geoglossaceae</taxon>
        <taxon>Trichoglossum</taxon>
    </lineage>
</organism>
<feature type="compositionally biased region" description="Basic and acidic residues" evidence="1">
    <location>
        <begin position="397"/>
        <end position="407"/>
    </location>
</feature>
<proteinExistence type="predicted"/>
<dbReference type="InterPro" id="IPR036771">
    <property type="entry name" value="ATPsynth_dsu/esu_N"/>
</dbReference>
<feature type="compositionally biased region" description="Acidic residues" evidence="1">
    <location>
        <begin position="484"/>
        <end position="495"/>
    </location>
</feature>
<comment type="caution">
    <text evidence="2">The sequence shown here is derived from an EMBL/GenBank/DDBJ whole genome shotgun (WGS) entry which is preliminary data.</text>
</comment>
<feature type="region of interest" description="Disordered" evidence="1">
    <location>
        <begin position="691"/>
        <end position="799"/>
    </location>
</feature>
<feature type="compositionally biased region" description="Polar residues" evidence="1">
    <location>
        <begin position="186"/>
        <end position="207"/>
    </location>
</feature>
<reference evidence="2" key="1">
    <citation type="submission" date="2021-03" db="EMBL/GenBank/DDBJ databases">
        <title>Comparative genomics and phylogenomic investigation of the class Geoglossomycetes provide insights into ecological specialization and systematics.</title>
        <authorList>
            <person name="Melie T."/>
            <person name="Pirro S."/>
            <person name="Miller A.N."/>
            <person name="Quandt A."/>
        </authorList>
    </citation>
    <scope>NUCLEOTIDE SEQUENCE</scope>
    <source>
        <strain evidence="2">CAQ_001_2017</strain>
    </source>
</reference>
<feature type="region of interest" description="Disordered" evidence="1">
    <location>
        <begin position="825"/>
        <end position="883"/>
    </location>
</feature>
<evidence type="ECO:0000313" key="2">
    <source>
        <dbReference type="EMBL" id="KAH0556083.1"/>
    </source>
</evidence>
<feature type="compositionally biased region" description="Basic and acidic residues" evidence="1">
    <location>
        <begin position="172"/>
        <end position="185"/>
    </location>
</feature>
<dbReference type="Gene3D" id="2.60.15.10">
    <property type="entry name" value="F0F1 ATP synthase delta/epsilon subunit, N-terminal"/>
    <property type="match status" value="1"/>
</dbReference>
<feature type="region of interest" description="Disordered" evidence="1">
    <location>
        <begin position="145"/>
        <end position="221"/>
    </location>
</feature>
<feature type="region of interest" description="Disordered" evidence="1">
    <location>
        <begin position="397"/>
        <end position="427"/>
    </location>
</feature>
<feature type="compositionally biased region" description="Basic and acidic residues" evidence="1">
    <location>
        <begin position="834"/>
        <end position="848"/>
    </location>
</feature>
<accession>A0A9P8L878</accession>
<feature type="region of interest" description="Disordered" evidence="1">
    <location>
        <begin position="557"/>
        <end position="579"/>
    </location>
</feature>
<feature type="compositionally biased region" description="Polar residues" evidence="1">
    <location>
        <begin position="145"/>
        <end position="170"/>
    </location>
</feature>
<feature type="region of interest" description="Disordered" evidence="1">
    <location>
        <begin position="473"/>
        <end position="522"/>
    </location>
</feature>
<evidence type="ECO:0000313" key="3">
    <source>
        <dbReference type="Proteomes" id="UP000750711"/>
    </source>
</evidence>
<keyword evidence="3" id="KW-1185">Reference proteome</keyword>
<protein>
    <submittedName>
        <fullName evidence="2">Uncharacterized protein</fullName>
    </submittedName>
</protein>
<feature type="compositionally biased region" description="Polar residues" evidence="1">
    <location>
        <begin position="780"/>
        <end position="793"/>
    </location>
</feature>
<evidence type="ECO:0000256" key="1">
    <source>
        <dbReference type="SAM" id="MobiDB-lite"/>
    </source>
</evidence>
<sequence length="935" mass="101777">MGILANHVPSIEQLKPGLVEIIEESGGSKQYFHPSIPTSTLILCILSSFPSFNTSVLHKACQFLISMPCQALSVEEVTCISSRMCTTNLPSNTILAGTVSSLIQSWNNLNKPDVSRPRSSSLRNITTLRNRRASLAVRNEFLDANSTTVSPSREKSNSSTPKLGSPTSTCPRPEKRDHATAKEKSPVSTTSKGDSPVSTLPRSTASVTDPPEGEIPCATAGEKWHGKSWVKRDFVGGKNGSWIRPASSARTPSISPAGATPTEEEESKAEETTPVDPWSPLAEGDNRTGLRRRPSTRHPTEQRRCLPESWYRSPNHDEDDSSSVSTSDAHHAKPKAIGRKYGLDFEPAEEKTDCQMKHEQLHRKAHIRNHRRCHRCGEEYHFYNICLRCGHKRCRECPRSSPERPGGEEGWATTSSYSVQEERKPSSLLPMMRAASSYAESASHDSDDDAEERSAYIEALIDDIDNAITTAGRRYDSSQGESSQGEDSEDDETIVEVDQKQTSPLRGFPDPPKKGDDANSLCEKNVRIPAAGYDRRILTDPENFLSPDDLGVTRELNENTRSSRSTSSPSPPQSILPSGNYDIITTRFRAINANTAVTVARSTWPTHVTVAVNAQHRPPPVMASPCHLLVAAKTQVSPKCMIIMTNRLIGVIAHRQFSSSVVEASDITAEHSVIVATATVERVGVGLARTTGVAKPPVQPPTTPTAATATQPQPPPAGPSARWTVPTHSLRKPERGDDSVGIAADLPQSRLWRAQQPTSEKMPGRPQQSKSLPVTRKTSDTAVANTKHSNIATVTADKPQREAINQGSVAARAMAWEQSAAAVVGTLPPSATQDKGKKGKQEGGRESGDSLASKPAIKEQATDDDASDQKGASPREDWQVPEDNSINRIRVIVEVIGDADKGYDREVEQCEARGRKGKKWMVEFDVGLDFEVGSL</sequence>
<feature type="region of interest" description="Disordered" evidence="1">
    <location>
        <begin position="236"/>
        <end position="335"/>
    </location>
</feature>
<name>A0A9P8L878_9PEZI</name>
<dbReference type="AlphaFoldDB" id="A0A9P8L878"/>
<dbReference type="EMBL" id="JAGHQM010001234">
    <property type="protein sequence ID" value="KAH0556083.1"/>
    <property type="molecule type" value="Genomic_DNA"/>
</dbReference>